<evidence type="ECO:0000256" key="1">
    <source>
        <dbReference type="SAM" id="MobiDB-lite"/>
    </source>
</evidence>
<dbReference type="SUPFAM" id="SSF53756">
    <property type="entry name" value="UDP-Glycosyltransferase/glycogen phosphorylase"/>
    <property type="match status" value="1"/>
</dbReference>
<reference evidence="2" key="1">
    <citation type="journal article" date="2008" name="Nature">
        <title>The amphioxus genome and the evolution of the chordate karyotype.</title>
        <authorList>
            <consortium name="US DOE Joint Genome Institute (JGI-PGF)"/>
            <person name="Putnam N.H."/>
            <person name="Butts T."/>
            <person name="Ferrier D.E.K."/>
            <person name="Furlong R.F."/>
            <person name="Hellsten U."/>
            <person name="Kawashima T."/>
            <person name="Robinson-Rechavi M."/>
            <person name="Shoguchi E."/>
            <person name="Terry A."/>
            <person name="Yu J.-K."/>
            <person name="Benito-Gutierrez E.L."/>
            <person name="Dubchak I."/>
            <person name="Garcia-Fernandez J."/>
            <person name="Gibson-Brown J.J."/>
            <person name="Grigoriev I.V."/>
            <person name="Horton A.C."/>
            <person name="de Jong P.J."/>
            <person name="Jurka J."/>
            <person name="Kapitonov V.V."/>
            <person name="Kohara Y."/>
            <person name="Kuroki Y."/>
            <person name="Lindquist E."/>
            <person name="Lucas S."/>
            <person name="Osoegawa K."/>
            <person name="Pennacchio L.A."/>
            <person name="Salamov A.A."/>
            <person name="Satou Y."/>
            <person name="Sauka-Spengler T."/>
            <person name="Schmutz J."/>
            <person name="Shin-I T."/>
            <person name="Toyoda A."/>
            <person name="Bronner-Fraser M."/>
            <person name="Fujiyama A."/>
            <person name="Holland L.Z."/>
            <person name="Holland P.W.H."/>
            <person name="Satoh N."/>
            <person name="Rokhsar D.S."/>
        </authorList>
    </citation>
    <scope>NUCLEOTIDE SEQUENCE [LARGE SCALE GENOMIC DNA]</scope>
    <source>
        <strain evidence="2">S238N-H82</strain>
        <tissue evidence="2">Testes</tissue>
    </source>
</reference>
<feature type="region of interest" description="Disordered" evidence="1">
    <location>
        <begin position="54"/>
        <end position="74"/>
    </location>
</feature>
<sequence length="115" mass="12817">MTSRSEPFGLVGLEAIAAGIPVLISDKTGLAEMIKDLIKQEKIDTEHRHIVVETSMNNADTRGDARRKGSWTSSSKSAFKQAARFKEELEESRYWEESHRTFLQACCITTGAASR</sequence>
<proteinExistence type="predicted"/>
<name>C3ZDU7_BRAFL</name>
<protein>
    <submittedName>
        <fullName evidence="2">Uncharacterized protein</fullName>
    </submittedName>
</protein>
<dbReference type="InParanoid" id="C3ZDU7"/>
<dbReference type="EMBL" id="GG666612">
    <property type="protein sequence ID" value="EEN48903.1"/>
    <property type="molecule type" value="Genomic_DNA"/>
</dbReference>
<dbReference type="Pfam" id="PF20706">
    <property type="entry name" value="GT4-conflict"/>
    <property type="match status" value="1"/>
</dbReference>
<dbReference type="AlphaFoldDB" id="C3ZDU7"/>
<gene>
    <name evidence="2" type="ORF">BRAFLDRAFT_65478</name>
</gene>
<accession>C3ZDU7</accession>
<organism>
    <name type="scientific">Branchiostoma floridae</name>
    <name type="common">Florida lancelet</name>
    <name type="synonym">Amphioxus</name>
    <dbReference type="NCBI Taxonomy" id="7739"/>
    <lineage>
        <taxon>Eukaryota</taxon>
        <taxon>Metazoa</taxon>
        <taxon>Chordata</taxon>
        <taxon>Cephalochordata</taxon>
        <taxon>Leptocardii</taxon>
        <taxon>Amphioxiformes</taxon>
        <taxon>Branchiostomatidae</taxon>
        <taxon>Branchiostoma</taxon>
    </lineage>
</organism>
<dbReference type="Gene3D" id="3.40.50.2000">
    <property type="entry name" value="Glycogen Phosphorylase B"/>
    <property type="match status" value="1"/>
</dbReference>
<evidence type="ECO:0000313" key="2">
    <source>
        <dbReference type="EMBL" id="EEN48903.1"/>
    </source>
</evidence>